<protein>
    <submittedName>
        <fullName evidence="2">Uncharacterized protein</fullName>
    </submittedName>
</protein>
<keyword evidence="3" id="KW-1185">Reference proteome</keyword>
<organism evidence="2 3">
    <name type="scientific">Pinctada imbricata</name>
    <name type="common">Atlantic pearl-oyster</name>
    <name type="synonym">Pinctada martensii</name>
    <dbReference type="NCBI Taxonomy" id="66713"/>
    <lineage>
        <taxon>Eukaryota</taxon>
        <taxon>Metazoa</taxon>
        <taxon>Spiralia</taxon>
        <taxon>Lophotrochozoa</taxon>
        <taxon>Mollusca</taxon>
        <taxon>Bivalvia</taxon>
        <taxon>Autobranchia</taxon>
        <taxon>Pteriomorphia</taxon>
        <taxon>Pterioida</taxon>
        <taxon>Pterioidea</taxon>
        <taxon>Pteriidae</taxon>
        <taxon>Pinctada</taxon>
    </lineage>
</organism>
<evidence type="ECO:0000313" key="3">
    <source>
        <dbReference type="Proteomes" id="UP001186944"/>
    </source>
</evidence>
<feature type="region of interest" description="Disordered" evidence="1">
    <location>
        <begin position="77"/>
        <end position="177"/>
    </location>
</feature>
<dbReference type="EMBL" id="VSWD01000009">
    <property type="protein sequence ID" value="KAK3093538.1"/>
    <property type="molecule type" value="Genomic_DNA"/>
</dbReference>
<dbReference type="Gene3D" id="3.40.1230.10">
    <property type="entry name" value="MTH938-like"/>
    <property type="match status" value="1"/>
</dbReference>
<feature type="non-terminal residue" evidence="2">
    <location>
        <position position="1"/>
    </location>
</feature>
<gene>
    <name evidence="2" type="ORF">FSP39_016980</name>
</gene>
<proteinExistence type="predicted"/>
<dbReference type="Proteomes" id="UP001186944">
    <property type="component" value="Unassembled WGS sequence"/>
</dbReference>
<reference evidence="2" key="1">
    <citation type="submission" date="2019-08" db="EMBL/GenBank/DDBJ databases">
        <title>The improved chromosome-level genome for the pearl oyster Pinctada fucata martensii using PacBio sequencing and Hi-C.</title>
        <authorList>
            <person name="Zheng Z."/>
        </authorList>
    </citation>
    <scope>NUCLEOTIDE SEQUENCE</scope>
    <source>
        <strain evidence="2">ZZ-2019</strain>
        <tissue evidence="2">Adductor muscle</tissue>
    </source>
</reference>
<evidence type="ECO:0000256" key="1">
    <source>
        <dbReference type="SAM" id="MobiDB-lite"/>
    </source>
</evidence>
<feature type="compositionally biased region" description="Basic and acidic residues" evidence="1">
    <location>
        <begin position="129"/>
        <end position="148"/>
    </location>
</feature>
<name>A0AA88XX09_PINIB</name>
<evidence type="ECO:0000313" key="2">
    <source>
        <dbReference type="EMBL" id="KAK3093538.1"/>
    </source>
</evidence>
<dbReference type="AlphaFoldDB" id="A0AA88XX09"/>
<feature type="compositionally biased region" description="Basic and acidic residues" evidence="1">
    <location>
        <begin position="159"/>
        <end position="177"/>
    </location>
</feature>
<dbReference type="InterPro" id="IPR036748">
    <property type="entry name" value="MTH938-like_sf"/>
</dbReference>
<comment type="caution">
    <text evidence="2">The sequence shown here is derived from an EMBL/GenBank/DDBJ whole genome shotgun (WGS) entry which is preliminary data.</text>
</comment>
<accession>A0AA88XX09</accession>
<sequence length="177" mass="19658">NYHVLFLQSQAVGLFNFLNREDRYVAAALIPPQTVVDAMSIGIEETVDLLGGNDYLYGKPFGDKLRGKDIEEEESDIENIDTELNGKTSLPKTPGGLFYRGADNSSQKTPGGTFDKEPSETTRSTPKRSVGESDSYKAVSKDSVEERRRKIMERLQASKKSDKKTEEEGTTDNDKPS</sequence>